<keyword evidence="3" id="KW-1185">Reference proteome</keyword>
<proteinExistence type="predicted"/>
<protein>
    <recommendedName>
        <fullName evidence="1">DUF5678 domain-containing protein</fullName>
    </recommendedName>
</protein>
<gene>
    <name evidence="2" type="ORF">M2350_002646</name>
</gene>
<name>A0ABT2EQK5_9BACT</name>
<dbReference type="RefSeq" id="WP_259098574.1">
    <property type="nucleotide sequence ID" value="NZ_CP130454.1"/>
</dbReference>
<dbReference type="Proteomes" id="UP001204798">
    <property type="component" value="Unassembled WGS sequence"/>
</dbReference>
<dbReference type="InterPro" id="IPR043734">
    <property type="entry name" value="DUF5678"/>
</dbReference>
<sequence>MGIGEQILKEAPDLGTGNEEWEENRRAFWRMHAELLAQGYEGKWVAVYQGKVVDVDEDETVLIERVFQRFGEVPVYIQQVLPTGLPVYRIRKLL</sequence>
<evidence type="ECO:0000259" key="1">
    <source>
        <dbReference type="Pfam" id="PF18929"/>
    </source>
</evidence>
<evidence type="ECO:0000313" key="2">
    <source>
        <dbReference type="EMBL" id="MCS3920217.1"/>
    </source>
</evidence>
<accession>A0ABT2EQK5</accession>
<comment type="caution">
    <text evidence="2">The sequence shown here is derived from an EMBL/GenBank/DDBJ whole genome shotgun (WGS) entry which is preliminary data.</text>
</comment>
<evidence type="ECO:0000313" key="3">
    <source>
        <dbReference type="Proteomes" id="UP001204798"/>
    </source>
</evidence>
<reference evidence="2 3" key="1">
    <citation type="submission" date="2022-08" db="EMBL/GenBank/DDBJ databases">
        <title>Bacterial and archaeal communities from various locations to study Microbial Dark Matter (Phase II).</title>
        <authorList>
            <person name="Stepanauskas R."/>
        </authorList>
    </citation>
    <scope>NUCLEOTIDE SEQUENCE [LARGE SCALE GENOMIC DNA]</scope>
    <source>
        <strain evidence="2 3">PD1</strain>
    </source>
</reference>
<organism evidence="2 3">
    <name type="scientific">Candidatus Fervidibacter sacchari</name>
    <dbReference type="NCBI Taxonomy" id="1448929"/>
    <lineage>
        <taxon>Bacteria</taxon>
        <taxon>Candidatus Fervidibacterota</taxon>
        <taxon>Candidatus Fervidibacter</taxon>
    </lineage>
</organism>
<dbReference type="EMBL" id="JANUCP010000005">
    <property type="protein sequence ID" value="MCS3920217.1"/>
    <property type="molecule type" value="Genomic_DNA"/>
</dbReference>
<feature type="domain" description="DUF5678" evidence="1">
    <location>
        <begin position="36"/>
        <end position="70"/>
    </location>
</feature>
<dbReference type="Pfam" id="PF18929">
    <property type="entry name" value="DUF5678"/>
    <property type="match status" value="1"/>
</dbReference>